<evidence type="ECO:0000313" key="2">
    <source>
        <dbReference type="Proteomes" id="UP001365846"/>
    </source>
</evidence>
<dbReference type="Proteomes" id="UP001365846">
    <property type="component" value="Unassembled WGS sequence"/>
</dbReference>
<accession>A0ABU8VH65</accession>
<organism evidence="1 2">
    <name type="scientific">Variovorax ureilyticus</name>
    <dbReference type="NCBI Taxonomy" id="1836198"/>
    <lineage>
        <taxon>Bacteria</taxon>
        <taxon>Pseudomonadati</taxon>
        <taxon>Pseudomonadota</taxon>
        <taxon>Betaproteobacteria</taxon>
        <taxon>Burkholderiales</taxon>
        <taxon>Comamonadaceae</taxon>
        <taxon>Variovorax</taxon>
    </lineage>
</organism>
<evidence type="ECO:0000313" key="1">
    <source>
        <dbReference type="EMBL" id="MEJ8812239.1"/>
    </source>
</evidence>
<sequence length="99" mass="11313">MIVFVRTAGIAPGKNASMLAFSKEIVAYIKEVYKFDVEVLLPIGGNPQRIGWTTRHKDLAEYDSINLRLIGDPKYWEIVNKYVDSFQPGSAHDEIWRTL</sequence>
<protein>
    <submittedName>
        <fullName evidence="1">Uncharacterized protein</fullName>
    </submittedName>
</protein>
<keyword evidence="2" id="KW-1185">Reference proteome</keyword>
<reference evidence="1 2" key="1">
    <citation type="submission" date="2024-03" db="EMBL/GenBank/DDBJ databases">
        <title>Novel species of the genus Variovorax.</title>
        <authorList>
            <person name="Liu Q."/>
            <person name="Xin Y.-H."/>
        </authorList>
    </citation>
    <scope>NUCLEOTIDE SEQUENCE [LARGE SCALE GENOMIC DNA]</scope>
    <source>
        <strain evidence="1 2">KACC 18899</strain>
    </source>
</reference>
<name>A0ABU8VH65_9BURK</name>
<dbReference type="RefSeq" id="WP_340357492.1">
    <property type="nucleotide sequence ID" value="NZ_JBBKZU010000005.1"/>
</dbReference>
<gene>
    <name evidence="1" type="ORF">WKW77_14240</name>
</gene>
<comment type="caution">
    <text evidence="1">The sequence shown here is derived from an EMBL/GenBank/DDBJ whole genome shotgun (WGS) entry which is preliminary data.</text>
</comment>
<dbReference type="EMBL" id="JBBKZU010000005">
    <property type="protein sequence ID" value="MEJ8812239.1"/>
    <property type="molecule type" value="Genomic_DNA"/>
</dbReference>
<proteinExistence type="predicted"/>